<proteinExistence type="inferred from homology"/>
<keyword evidence="6" id="KW-0443">Lipid metabolism</keyword>
<dbReference type="EMBL" id="UINC01101573">
    <property type="protein sequence ID" value="SVC62485.1"/>
    <property type="molecule type" value="Genomic_DNA"/>
</dbReference>
<evidence type="ECO:0000256" key="1">
    <source>
        <dbReference type="ARBA" id="ARBA00001232"/>
    </source>
</evidence>
<evidence type="ECO:0000256" key="10">
    <source>
        <dbReference type="ARBA" id="ARBA00046608"/>
    </source>
</evidence>
<comment type="catalytic activity">
    <reaction evidence="1">
        <text>a fatty acyl-[ACP] + phosphate = an acyl phosphate + holo-[ACP]</text>
        <dbReference type="Rhea" id="RHEA:42292"/>
        <dbReference type="Rhea" id="RHEA-COMP:9685"/>
        <dbReference type="Rhea" id="RHEA-COMP:14125"/>
        <dbReference type="ChEBI" id="CHEBI:43474"/>
        <dbReference type="ChEBI" id="CHEBI:59918"/>
        <dbReference type="ChEBI" id="CHEBI:64479"/>
        <dbReference type="ChEBI" id="CHEBI:138651"/>
        <dbReference type="EC" id="2.3.1.274"/>
    </reaction>
</comment>
<keyword evidence="4" id="KW-0444">Lipid biosynthesis</keyword>
<dbReference type="GO" id="GO:0008654">
    <property type="term" value="P:phospholipid biosynthetic process"/>
    <property type="evidence" value="ECO:0007669"/>
    <property type="project" value="UniProtKB-KW"/>
</dbReference>
<dbReference type="AlphaFoldDB" id="A0A382NQ67"/>
<dbReference type="NCBIfam" id="TIGR00182">
    <property type="entry name" value="plsX"/>
    <property type="match status" value="1"/>
</dbReference>
<gene>
    <name evidence="11" type="ORF">METZ01_LOCUS315339</name>
</gene>
<dbReference type="PIRSF" id="PIRSF002465">
    <property type="entry name" value="Phsphlp_syn_PlsX"/>
    <property type="match status" value="1"/>
</dbReference>
<reference evidence="11" key="1">
    <citation type="submission" date="2018-05" db="EMBL/GenBank/DDBJ databases">
        <authorList>
            <person name="Lanie J.A."/>
            <person name="Ng W.-L."/>
            <person name="Kazmierczak K.M."/>
            <person name="Andrzejewski T.M."/>
            <person name="Davidsen T.M."/>
            <person name="Wayne K.J."/>
            <person name="Tettelin H."/>
            <person name="Glass J.I."/>
            <person name="Rusch D."/>
            <person name="Podicherti R."/>
            <person name="Tsui H.-C.T."/>
            <person name="Winkler M.E."/>
        </authorList>
    </citation>
    <scope>NUCLEOTIDE SEQUENCE</scope>
</reference>
<dbReference type="GO" id="GO:0043811">
    <property type="term" value="F:phosphate:acyl-[acyl carrier protein] acyltransferase activity"/>
    <property type="evidence" value="ECO:0007669"/>
    <property type="project" value="UniProtKB-EC"/>
</dbReference>
<dbReference type="InterPro" id="IPR012281">
    <property type="entry name" value="Phospholipid_synth_PlsX-like"/>
</dbReference>
<dbReference type="GO" id="GO:0006633">
    <property type="term" value="P:fatty acid biosynthetic process"/>
    <property type="evidence" value="ECO:0007669"/>
    <property type="project" value="InterPro"/>
</dbReference>
<keyword evidence="7" id="KW-0594">Phospholipid biosynthesis</keyword>
<evidence type="ECO:0000313" key="11">
    <source>
        <dbReference type="EMBL" id="SVC62485.1"/>
    </source>
</evidence>
<dbReference type="EC" id="2.3.1.274" evidence="9"/>
<comment type="subunit">
    <text evidence="10">Homodimer. Probably interacts with PlsY.</text>
</comment>
<evidence type="ECO:0000256" key="9">
    <source>
        <dbReference type="ARBA" id="ARBA00024069"/>
    </source>
</evidence>
<keyword evidence="5" id="KW-0808">Transferase</keyword>
<dbReference type="PANTHER" id="PTHR30100:SF1">
    <property type="entry name" value="PHOSPHATE ACYLTRANSFERASE"/>
    <property type="match status" value="1"/>
</dbReference>
<dbReference type="Gene3D" id="3.40.718.10">
    <property type="entry name" value="Isopropylmalate Dehydrogenase"/>
    <property type="match status" value="1"/>
</dbReference>
<evidence type="ECO:0000256" key="5">
    <source>
        <dbReference type="ARBA" id="ARBA00022679"/>
    </source>
</evidence>
<evidence type="ECO:0000256" key="6">
    <source>
        <dbReference type="ARBA" id="ARBA00023098"/>
    </source>
</evidence>
<dbReference type="InterPro" id="IPR003664">
    <property type="entry name" value="FA_synthesis"/>
</dbReference>
<accession>A0A382NQ67</accession>
<name>A0A382NQ67_9ZZZZ</name>
<evidence type="ECO:0000256" key="4">
    <source>
        <dbReference type="ARBA" id="ARBA00022516"/>
    </source>
</evidence>
<comment type="subcellular location">
    <subcellularLocation>
        <location evidence="2">Cytoplasm</location>
    </subcellularLocation>
</comment>
<evidence type="ECO:0000256" key="7">
    <source>
        <dbReference type="ARBA" id="ARBA00023209"/>
    </source>
</evidence>
<evidence type="ECO:0000256" key="3">
    <source>
        <dbReference type="ARBA" id="ARBA00022490"/>
    </source>
</evidence>
<dbReference type="SUPFAM" id="SSF53659">
    <property type="entry name" value="Isocitrate/Isopropylmalate dehydrogenase-like"/>
    <property type="match status" value="1"/>
</dbReference>
<dbReference type="PANTHER" id="PTHR30100">
    <property type="entry name" value="FATTY ACID/PHOSPHOLIPID SYNTHESIS PROTEIN PLSX"/>
    <property type="match status" value="1"/>
</dbReference>
<protein>
    <recommendedName>
        <fullName evidence="9">phosphate acyltransferase</fullName>
        <ecNumber evidence="9">2.3.1.274</ecNumber>
    </recommendedName>
</protein>
<keyword evidence="3" id="KW-0963">Cytoplasm</keyword>
<dbReference type="GO" id="GO:0005737">
    <property type="term" value="C:cytoplasm"/>
    <property type="evidence" value="ECO:0007669"/>
    <property type="project" value="UniProtKB-SubCell"/>
</dbReference>
<organism evidence="11">
    <name type="scientific">marine metagenome</name>
    <dbReference type="NCBI Taxonomy" id="408172"/>
    <lineage>
        <taxon>unclassified sequences</taxon>
        <taxon>metagenomes</taxon>
        <taxon>ecological metagenomes</taxon>
    </lineage>
</organism>
<dbReference type="Pfam" id="PF02504">
    <property type="entry name" value="FA_synthesis"/>
    <property type="match status" value="1"/>
</dbReference>
<keyword evidence="8" id="KW-1208">Phospholipid metabolism</keyword>
<evidence type="ECO:0000256" key="8">
    <source>
        <dbReference type="ARBA" id="ARBA00023264"/>
    </source>
</evidence>
<dbReference type="HAMAP" id="MF_00019">
    <property type="entry name" value="PlsX"/>
    <property type="match status" value="1"/>
</dbReference>
<sequence length="329" mass="36095">MDNLISIALDVMSGEKDPHASVSASIHLLSKRDDIHLHLIGNQERIEHFLPNKINDKITIHHTDEVITMKDSPMDVLRRKKNSSMRLAVEMVANNQADACVSSGNTGALLAISKYLLKTIPTISRPALVKSIPTIKSFTYMLDLGANSNCSAEQLMQFAMMGSVIAKEIKGIDIPKIALLNIGHERIKGHEVIKEAANLLEESKLNYIGFIEGNNIVQDTADVVVTDGFTGNIAVKTMEGTINMLMAFMNESFQSNSYNKVASFISKPAINQLNSRIDPRRFNGGLLLGLNGIVVKSHGASDSFSFYHALQTTLDEVEKNIVSKLISAF</sequence>
<evidence type="ECO:0000256" key="2">
    <source>
        <dbReference type="ARBA" id="ARBA00004496"/>
    </source>
</evidence>